<dbReference type="PANTHER" id="PTHR38044:SF1">
    <property type="entry name" value="BOUQUET FORMATION PROTEIN 4"/>
    <property type="match status" value="1"/>
</dbReference>
<dbReference type="InterPro" id="IPR018004">
    <property type="entry name" value="KilA/APSES_HTH"/>
</dbReference>
<feature type="compositionally biased region" description="Basic residues" evidence="3">
    <location>
        <begin position="204"/>
        <end position="216"/>
    </location>
</feature>
<evidence type="ECO:0000256" key="2">
    <source>
        <dbReference type="ARBA" id="ARBA00023321"/>
    </source>
</evidence>
<dbReference type="GO" id="GO:0044820">
    <property type="term" value="P:mitotic telomere tethering at nuclear periphery"/>
    <property type="evidence" value="ECO:0007669"/>
    <property type="project" value="TreeGrafter"/>
</dbReference>
<dbReference type="Proteomes" id="UP000698800">
    <property type="component" value="Unassembled WGS sequence"/>
</dbReference>
<evidence type="ECO:0000313" key="5">
    <source>
        <dbReference type="EMBL" id="KAH0545568.1"/>
    </source>
</evidence>
<comment type="caution">
    <text evidence="5">The sequence shown here is derived from an EMBL/GenBank/DDBJ whole genome shotgun (WGS) entry which is preliminary data.</text>
</comment>
<gene>
    <name evidence="5" type="ORF">FGG08_000399</name>
</gene>
<keyword evidence="1" id="KW-0749">Sporulation</keyword>
<dbReference type="InterPro" id="IPR003163">
    <property type="entry name" value="Tscrpt_reg_HTH_APSES-type"/>
</dbReference>
<keyword evidence="6" id="KW-1185">Reference proteome</keyword>
<dbReference type="GO" id="GO:0070197">
    <property type="term" value="P:meiotic attachment of telomere to nuclear envelope"/>
    <property type="evidence" value="ECO:0007669"/>
    <property type="project" value="InterPro"/>
</dbReference>
<dbReference type="InterPro" id="IPR036887">
    <property type="entry name" value="HTH_APSES_sf"/>
</dbReference>
<feature type="region of interest" description="Disordered" evidence="3">
    <location>
        <begin position="321"/>
        <end position="356"/>
    </location>
</feature>
<feature type="compositionally biased region" description="Low complexity" evidence="3">
    <location>
        <begin position="183"/>
        <end position="200"/>
    </location>
</feature>
<dbReference type="FunFam" id="3.10.260.10:FF:000002">
    <property type="entry name" value="APSES transcription factor, putative"/>
    <property type="match status" value="1"/>
</dbReference>
<dbReference type="AlphaFoldDB" id="A0A9P8IDI2"/>
<feature type="region of interest" description="Disordered" evidence="3">
    <location>
        <begin position="168"/>
        <end position="216"/>
    </location>
</feature>
<protein>
    <recommendedName>
        <fullName evidence="4">HTH APSES-type domain-containing protein</fullName>
    </recommendedName>
</protein>
<evidence type="ECO:0000256" key="1">
    <source>
        <dbReference type="ARBA" id="ARBA00022969"/>
    </source>
</evidence>
<sequence length="381" mass="41233">MLHKRPLPERSNPLLAPDKTPLIADLVGRRRLGQTNLSKPGHLSATNTPRPQNSGTFDYAHLRAPLPKDLSGSGVFQDSLTPESYFLMRRSSDGYVSATGMFKASFPWASQAEEEAERRYIKTLDTTSLDETAGNVWINPSHALELAEEYGIVTWIKALLDNKEIETGSGTGKSISPPPQYLAVPASAARGRARRSVSPSKIATPHKKLASPRKRNAKAVNAFNAASEADAHAASATLQEALNKAASAAFQPLPNEGEEHPSDGERVKVEVGSTVQVNGDVETKHTTVKVELPSDPPNFPLPESTSDMIAKAKEMVEEARKLEIDSSAKKTMKRKVEEVEEDDGGSDMPKLKKTKGLEEALKREKVKTKALIGLSATLAIG</sequence>
<feature type="domain" description="HTH APSES-type" evidence="4">
    <location>
        <begin position="65"/>
        <end position="172"/>
    </location>
</feature>
<feature type="region of interest" description="Disordered" evidence="3">
    <location>
        <begin position="34"/>
        <end position="56"/>
    </location>
</feature>
<organism evidence="5 6">
    <name type="scientific">Glutinoglossum americanum</name>
    <dbReference type="NCBI Taxonomy" id="1670608"/>
    <lineage>
        <taxon>Eukaryota</taxon>
        <taxon>Fungi</taxon>
        <taxon>Dikarya</taxon>
        <taxon>Ascomycota</taxon>
        <taxon>Pezizomycotina</taxon>
        <taxon>Geoglossomycetes</taxon>
        <taxon>Geoglossales</taxon>
        <taxon>Geoglossaceae</taxon>
        <taxon>Glutinoglossum</taxon>
    </lineage>
</organism>
<dbReference type="GO" id="GO:0003677">
    <property type="term" value="F:DNA binding"/>
    <property type="evidence" value="ECO:0007669"/>
    <property type="project" value="InterPro"/>
</dbReference>
<dbReference type="EMBL" id="JAGHQL010000004">
    <property type="protein sequence ID" value="KAH0545568.1"/>
    <property type="molecule type" value="Genomic_DNA"/>
</dbReference>
<dbReference type="SMART" id="SM01252">
    <property type="entry name" value="KilA-N"/>
    <property type="match status" value="1"/>
</dbReference>
<name>A0A9P8IDI2_9PEZI</name>
<dbReference type="PROSITE" id="PS51299">
    <property type="entry name" value="HTH_APSES"/>
    <property type="match status" value="1"/>
</dbReference>
<dbReference type="GO" id="GO:0048315">
    <property type="term" value="P:conidium formation"/>
    <property type="evidence" value="ECO:0007669"/>
    <property type="project" value="UniProtKB-KW"/>
</dbReference>
<evidence type="ECO:0000259" key="4">
    <source>
        <dbReference type="PROSITE" id="PS51299"/>
    </source>
</evidence>
<dbReference type="SUPFAM" id="SSF54616">
    <property type="entry name" value="DNA-binding domain of Mlu1-box binding protein MBP1"/>
    <property type="match status" value="1"/>
</dbReference>
<reference evidence="5" key="1">
    <citation type="submission" date="2021-03" db="EMBL/GenBank/DDBJ databases">
        <title>Comparative genomics and phylogenomic investigation of the class Geoglossomycetes provide insights into ecological specialization and systematics.</title>
        <authorList>
            <person name="Melie T."/>
            <person name="Pirro S."/>
            <person name="Miller A.N."/>
            <person name="Quandt A."/>
        </authorList>
    </citation>
    <scope>NUCLEOTIDE SEQUENCE</scope>
    <source>
        <strain evidence="5">GBOQ0MN5Z8</strain>
    </source>
</reference>
<dbReference type="InterPro" id="IPR037548">
    <property type="entry name" value="Bqt4"/>
</dbReference>
<keyword evidence="2" id="KW-0183">Conidiation</keyword>
<proteinExistence type="predicted"/>
<dbReference type="GO" id="GO:1990862">
    <property type="term" value="C:nuclear membrane complex Bqt3-Bqt4"/>
    <property type="evidence" value="ECO:0007669"/>
    <property type="project" value="InterPro"/>
</dbReference>
<dbReference type="Gene3D" id="3.10.260.10">
    <property type="entry name" value="Transcription regulator HTH, APSES-type DNA-binding domain"/>
    <property type="match status" value="1"/>
</dbReference>
<dbReference type="OrthoDB" id="5346159at2759"/>
<evidence type="ECO:0000313" key="6">
    <source>
        <dbReference type="Proteomes" id="UP000698800"/>
    </source>
</evidence>
<accession>A0A9P8IDI2</accession>
<dbReference type="GO" id="GO:0030435">
    <property type="term" value="P:sporulation resulting in formation of a cellular spore"/>
    <property type="evidence" value="ECO:0007669"/>
    <property type="project" value="UniProtKB-KW"/>
</dbReference>
<evidence type="ECO:0000256" key="3">
    <source>
        <dbReference type="SAM" id="MobiDB-lite"/>
    </source>
</evidence>
<dbReference type="PANTHER" id="PTHR38044">
    <property type="entry name" value="BOUQUET FORMATION PROTEIN 4"/>
    <property type="match status" value="1"/>
</dbReference>